<sequence>MAPSRNLKSEPTDDLELNGRKVVWKPVLSTPFIIQWPEISDQVGNQFLEELVKILDGRDDSDNLGCTQSHDPSVTLCNNQSKDPNGKTEEQCSLQATRRTPRLAHVVQLRSGKKVEIPDYVSPKRSKFHDLGGDSPDTASLINKPLGRVVSGINSTTKELEKEIQQKREAIPHTYFENSSIMEQHPSSISTSRLLENSSCPQLSHVFVCRKDINPVSLVDHLLPTVANLNQSRLQSESSSAEDFVPPPLVYLISLPKGAEKVIAGALGLKRAAVVALKGEDARMCALSQLARQHVKPVLPPSHTRSPIGSDATSYNTIPNESMVLFPTHIKHYKTTIPTDLRKHHLERSQSKKQRKYAKKEKNDQDVGSLMKT</sequence>
<evidence type="ECO:0000256" key="1">
    <source>
        <dbReference type="SAM" id="MobiDB-lite"/>
    </source>
</evidence>
<keyword evidence="4" id="KW-1185">Reference proteome</keyword>
<feature type="compositionally biased region" description="Basic residues" evidence="1">
    <location>
        <begin position="344"/>
        <end position="359"/>
    </location>
</feature>
<dbReference type="EMBL" id="VDEP01000477">
    <property type="protein sequence ID" value="KAA1072631.1"/>
    <property type="molecule type" value="Genomic_DNA"/>
</dbReference>
<dbReference type="GO" id="GO:0000171">
    <property type="term" value="F:ribonuclease MRP activity"/>
    <property type="evidence" value="ECO:0007669"/>
    <property type="project" value="TreeGrafter"/>
</dbReference>
<gene>
    <name evidence="2" type="ORF">PGT21_023278</name>
    <name evidence="3" type="ORF">PGTUg99_003506</name>
</gene>
<organism evidence="2 4">
    <name type="scientific">Puccinia graminis f. sp. tritici</name>
    <dbReference type="NCBI Taxonomy" id="56615"/>
    <lineage>
        <taxon>Eukaryota</taxon>
        <taxon>Fungi</taxon>
        <taxon>Dikarya</taxon>
        <taxon>Basidiomycota</taxon>
        <taxon>Pucciniomycotina</taxon>
        <taxon>Pucciniomycetes</taxon>
        <taxon>Pucciniales</taxon>
        <taxon>Pucciniaceae</taxon>
        <taxon>Puccinia</taxon>
    </lineage>
</organism>
<dbReference type="GO" id="GO:0000172">
    <property type="term" value="C:ribonuclease MRP complex"/>
    <property type="evidence" value="ECO:0007669"/>
    <property type="project" value="TreeGrafter"/>
</dbReference>
<dbReference type="PANTHER" id="PTHR28272:SF1">
    <property type="entry name" value="RIBONUCLEASES P_MRP PROTEIN SUBUNIT POP3"/>
    <property type="match status" value="1"/>
</dbReference>
<evidence type="ECO:0000313" key="4">
    <source>
        <dbReference type="Proteomes" id="UP000324748"/>
    </source>
</evidence>
<evidence type="ECO:0000313" key="3">
    <source>
        <dbReference type="EMBL" id="KAA1072631.1"/>
    </source>
</evidence>
<dbReference type="Proteomes" id="UP000324748">
    <property type="component" value="Unassembled WGS sequence"/>
</dbReference>
<comment type="caution">
    <text evidence="2">The sequence shown here is derived from an EMBL/GenBank/DDBJ whole genome shotgun (WGS) entry which is preliminary data.</text>
</comment>
<dbReference type="GO" id="GO:0004526">
    <property type="term" value="F:ribonuclease P activity"/>
    <property type="evidence" value="ECO:0007669"/>
    <property type="project" value="TreeGrafter"/>
</dbReference>
<protein>
    <submittedName>
        <fullName evidence="2">Uncharacterized protein</fullName>
    </submittedName>
</protein>
<dbReference type="AlphaFoldDB" id="A0A5B0LP47"/>
<accession>A0A5B0LP47</accession>
<dbReference type="GO" id="GO:0005829">
    <property type="term" value="C:cytosol"/>
    <property type="evidence" value="ECO:0007669"/>
    <property type="project" value="TreeGrafter"/>
</dbReference>
<name>A0A5B0LP47_PUCGR</name>
<dbReference type="GO" id="GO:0008033">
    <property type="term" value="P:tRNA processing"/>
    <property type="evidence" value="ECO:0007669"/>
    <property type="project" value="InterPro"/>
</dbReference>
<evidence type="ECO:0000313" key="5">
    <source>
        <dbReference type="Proteomes" id="UP000325313"/>
    </source>
</evidence>
<dbReference type="GO" id="GO:0034965">
    <property type="term" value="P:intronic box C/D snoRNA processing"/>
    <property type="evidence" value="ECO:0007669"/>
    <property type="project" value="TreeGrafter"/>
</dbReference>
<dbReference type="OrthoDB" id="20109at2759"/>
<dbReference type="PANTHER" id="PTHR28272">
    <property type="entry name" value="RIBONUCLEASES P/MRP PROTEIN SUBUNIT POP3"/>
    <property type="match status" value="1"/>
</dbReference>
<feature type="region of interest" description="Disordered" evidence="1">
    <location>
        <begin position="344"/>
        <end position="373"/>
    </location>
</feature>
<dbReference type="GO" id="GO:0006364">
    <property type="term" value="P:rRNA processing"/>
    <property type="evidence" value="ECO:0007669"/>
    <property type="project" value="InterPro"/>
</dbReference>
<evidence type="ECO:0000313" key="2">
    <source>
        <dbReference type="EMBL" id="KAA1066151.1"/>
    </source>
</evidence>
<dbReference type="InterPro" id="IPR013241">
    <property type="entry name" value="RNase_P_Pop3"/>
</dbReference>
<dbReference type="EMBL" id="VSWC01000196">
    <property type="protein sequence ID" value="KAA1066151.1"/>
    <property type="molecule type" value="Genomic_DNA"/>
</dbReference>
<dbReference type="Proteomes" id="UP000325313">
    <property type="component" value="Unassembled WGS sequence"/>
</dbReference>
<dbReference type="GO" id="GO:0005655">
    <property type="term" value="C:nucleolar ribonuclease P complex"/>
    <property type="evidence" value="ECO:0007669"/>
    <property type="project" value="TreeGrafter"/>
</dbReference>
<reference evidence="4 5" key="1">
    <citation type="submission" date="2019-05" db="EMBL/GenBank/DDBJ databases">
        <title>Emergence of the Ug99 lineage of the wheat stem rust pathogen through somatic hybridization.</title>
        <authorList>
            <person name="Li F."/>
            <person name="Upadhyaya N.M."/>
            <person name="Sperschneider J."/>
            <person name="Matny O."/>
            <person name="Nguyen-Phuc H."/>
            <person name="Mago R."/>
            <person name="Raley C."/>
            <person name="Miller M.E."/>
            <person name="Silverstein K.A.T."/>
            <person name="Henningsen E."/>
            <person name="Hirsch C.D."/>
            <person name="Visser B."/>
            <person name="Pretorius Z.A."/>
            <person name="Steffenson B.J."/>
            <person name="Schwessinger B."/>
            <person name="Dodds P.N."/>
            <person name="Figueroa M."/>
        </authorList>
    </citation>
    <scope>NUCLEOTIDE SEQUENCE [LARGE SCALE GENOMIC DNA]</scope>
    <source>
        <strain evidence="2">21-0</strain>
        <strain evidence="3 5">Ug99</strain>
    </source>
</reference>
<proteinExistence type="predicted"/>